<dbReference type="PANTHER" id="PTHR46336">
    <property type="entry name" value="OS02G0260700 PROTEIN"/>
    <property type="match status" value="1"/>
</dbReference>
<dbReference type="AlphaFoldDB" id="A0A383W2R1"/>
<accession>A0A383W2R1</accession>
<dbReference type="STRING" id="3088.A0A383W2R1"/>
<keyword evidence="1" id="KW-0175">Coiled coil</keyword>
<gene>
    <name evidence="3" type="ORF">BQ4739_LOCUS11601</name>
</gene>
<reference evidence="3 4" key="1">
    <citation type="submission" date="2016-10" db="EMBL/GenBank/DDBJ databases">
        <authorList>
            <person name="Cai Z."/>
        </authorList>
    </citation>
    <scope>NUCLEOTIDE SEQUENCE [LARGE SCALE GENOMIC DNA]</scope>
</reference>
<name>A0A383W2R1_TETOB</name>
<dbReference type="Proteomes" id="UP000256970">
    <property type="component" value="Unassembled WGS sequence"/>
</dbReference>
<dbReference type="Gene3D" id="1.25.40.420">
    <property type="match status" value="1"/>
</dbReference>
<organism evidence="3 4">
    <name type="scientific">Tetradesmus obliquus</name>
    <name type="common">Green alga</name>
    <name type="synonym">Acutodesmus obliquus</name>
    <dbReference type="NCBI Taxonomy" id="3088"/>
    <lineage>
        <taxon>Eukaryota</taxon>
        <taxon>Viridiplantae</taxon>
        <taxon>Chlorophyta</taxon>
        <taxon>core chlorophytes</taxon>
        <taxon>Chlorophyceae</taxon>
        <taxon>CS clade</taxon>
        <taxon>Sphaeropleales</taxon>
        <taxon>Scenedesmaceae</taxon>
        <taxon>Tetradesmus</taxon>
    </lineage>
</organism>
<evidence type="ECO:0000313" key="3">
    <source>
        <dbReference type="EMBL" id="SZX71453.1"/>
    </source>
</evidence>
<evidence type="ECO:0000313" key="4">
    <source>
        <dbReference type="Proteomes" id="UP000256970"/>
    </source>
</evidence>
<protein>
    <recommendedName>
        <fullName evidence="2">BACK domain-containing protein</fullName>
    </recommendedName>
</protein>
<evidence type="ECO:0000256" key="1">
    <source>
        <dbReference type="SAM" id="Coils"/>
    </source>
</evidence>
<proteinExistence type="predicted"/>
<keyword evidence="4" id="KW-1185">Reference proteome</keyword>
<dbReference type="Pfam" id="PF07707">
    <property type="entry name" value="BACK"/>
    <property type="match status" value="1"/>
</dbReference>
<feature type="coiled-coil region" evidence="1">
    <location>
        <begin position="174"/>
        <end position="201"/>
    </location>
</feature>
<dbReference type="EMBL" id="FNXT01001052">
    <property type="protein sequence ID" value="SZX71453.1"/>
    <property type="molecule type" value="Genomic_DNA"/>
</dbReference>
<dbReference type="Gene3D" id="3.30.710.10">
    <property type="entry name" value="Potassium Channel Kv1.1, Chain A"/>
    <property type="match status" value="1"/>
</dbReference>
<sequence>MSQFTPDYEHLYMQEKLADVKLVIKDENEAAAAGQKRKRKSTARTLPGHGLLLLGHSGYCKAKLENWETEAGASSSAKGAKQQLEIVLPVPAGQEDLAELLIKGMYQKQPSIAQDLNHEQLLQLMLLADRFEVPKVQAAVAAAFSAVQPQQLEWQTALQLLDLPPSCAQQAEFKAVQQLAVQRLQQQLGDLEEVWADEQKQQQLLSLPFSALLQLLQHADTCVASENTVVYTIEKWYTALPASAGSVEQLKQLMHLVRVQHCTPFYVGTVMPQSVLVQHCFDQSELLLMHVCCASGVHAKLQAQALSPALKKYPAWGAEQRPASAKQPMFEWQLPLGTVQAAVEKHLSSSSSTATVVGTSSFHIVQGQPAAVHVQVHNSSGGSSDGGARALALGVFLKLSNLPSNAVRQVSAKLALVAAPAAAAAGGGQAAAETPSWSFHNCFVSSEQCWGFPQFISLGAVGSWEAAEAVLRQKQLVHAGGQGDAAAGPHLLVQVEVPELL</sequence>
<dbReference type="InterPro" id="IPR011705">
    <property type="entry name" value="BACK"/>
</dbReference>
<evidence type="ECO:0000259" key="2">
    <source>
        <dbReference type="Pfam" id="PF07707"/>
    </source>
</evidence>
<dbReference type="InterPro" id="IPR045890">
    <property type="entry name" value="POB1-like"/>
</dbReference>
<dbReference type="PANTHER" id="PTHR46336:SF3">
    <property type="entry name" value="BTB_POZ DOMAIN-CONTAINING PROTEIN POB1"/>
    <property type="match status" value="1"/>
</dbReference>
<dbReference type="InterPro" id="IPR011333">
    <property type="entry name" value="SKP1/BTB/POZ_sf"/>
</dbReference>
<feature type="domain" description="BACK" evidence="2">
    <location>
        <begin position="200"/>
        <end position="269"/>
    </location>
</feature>